<comment type="caution">
    <text evidence="3">The sequence shown here is derived from an EMBL/GenBank/DDBJ whole genome shotgun (WGS) entry which is preliminary data.</text>
</comment>
<keyword evidence="2" id="KW-0560">Oxidoreductase</keyword>
<dbReference type="RefSeq" id="WP_125876710.1">
    <property type="nucleotide sequence ID" value="NZ_RHQL01000002.1"/>
</dbReference>
<evidence type="ECO:0000313" key="3">
    <source>
        <dbReference type="EMBL" id="RRV13417.1"/>
    </source>
</evidence>
<dbReference type="PRINTS" id="PR00081">
    <property type="entry name" value="GDHRDH"/>
</dbReference>
<dbReference type="GO" id="GO:0016491">
    <property type="term" value="F:oxidoreductase activity"/>
    <property type="evidence" value="ECO:0007669"/>
    <property type="project" value="UniProtKB-KW"/>
</dbReference>
<dbReference type="AlphaFoldDB" id="A0A3R8U7S5"/>
<dbReference type="InterPro" id="IPR002347">
    <property type="entry name" value="SDR_fam"/>
</dbReference>
<reference evidence="3 4" key="1">
    <citation type="submission" date="2018-10" db="EMBL/GenBank/DDBJ databases">
        <title>Transmission dynamics of multidrug resistant bacteria on intensive care unit surfaces.</title>
        <authorList>
            <person name="D'Souza A.W."/>
            <person name="Potter R.F."/>
            <person name="Wallace M."/>
            <person name="Shupe A."/>
            <person name="Patel S."/>
            <person name="Sun S."/>
            <person name="Gul D."/>
            <person name="Kwon J.H."/>
            <person name="Andleeb S."/>
            <person name="Burnham C.-A.D."/>
            <person name="Dantas G."/>
        </authorList>
    </citation>
    <scope>NUCLEOTIDE SEQUENCE [LARGE SCALE GENOMIC DNA]</scope>
    <source>
        <strain evidence="3 4">PX_177</strain>
    </source>
</reference>
<dbReference type="PANTHER" id="PTHR24321">
    <property type="entry name" value="DEHYDROGENASES, SHORT CHAIN"/>
    <property type="match status" value="1"/>
</dbReference>
<organism evidence="3 4">
    <name type="scientific">Stutzerimonas xanthomarina</name>
    <dbReference type="NCBI Taxonomy" id="271420"/>
    <lineage>
        <taxon>Bacteria</taxon>
        <taxon>Pseudomonadati</taxon>
        <taxon>Pseudomonadota</taxon>
        <taxon>Gammaproteobacteria</taxon>
        <taxon>Pseudomonadales</taxon>
        <taxon>Pseudomonadaceae</taxon>
        <taxon>Stutzerimonas</taxon>
    </lineage>
</organism>
<name>A0A3R8U7S5_9GAMM</name>
<dbReference type="Proteomes" id="UP000276506">
    <property type="component" value="Unassembled WGS sequence"/>
</dbReference>
<sequence length="245" mass="25364">MSVNLNGKKAVVIGGSSGIGHATVVALLEAGCEVRATGVSDAEIRACRDDATLAPASFEVLDVRDSAAVSAFFAEHDSLDILVNSAGIGRGAAEFEEEGFLQTLEINLNGTMRCCYAARDLLARNQGCIVNLGSVMSFFGSPTAPAYAVSKGGVAQLTRSLAIAWGKDGVRVNAVAPGWTDTPMTRGIQENAAERNARVLARTPLGRWAKPEEIAACILFLVSPAASFVTGTVLAADGGYMANGV</sequence>
<dbReference type="Pfam" id="PF13561">
    <property type="entry name" value="adh_short_C2"/>
    <property type="match status" value="1"/>
</dbReference>
<proteinExistence type="inferred from homology"/>
<protein>
    <submittedName>
        <fullName evidence="3">SDR family oxidoreductase</fullName>
    </submittedName>
</protein>
<gene>
    <name evidence="3" type="ORF">EGJ28_07340</name>
</gene>
<dbReference type="Gene3D" id="3.40.50.720">
    <property type="entry name" value="NAD(P)-binding Rossmann-like Domain"/>
    <property type="match status" value="1"/>
</dbReference>
<evidence type="ECO:0000256" key="2">
    <source>
        <dbReference type="ARBA" id="ARBA00023002"/>
    </source>
</evidence>
<dbReference type="PANTHER" id="PTHR24321:SF8">
    <property type="entry name" value="ESTRADIOL 17-BETA-DEHYDROGENASE 8-RELATED"/>
    <property type="match status" value="1"/>
</dbReference>
<comment type="similarity">
    <text evidence="1">Belongs to the short-chain dehydrogenases/reductases (SDR) family.</text>
</comment>
<dbReference type="EMBL" id="RHQL01000002">
    <property type="protein sequence ID" value="RRV13417.1"/>
    <property type="molecule type" value="Genomic_DNA"/>
</dbReference>
<accession>A0A3R8U7S5</accession>
<dbReference type="InterPro" id="IPR036291">
    <property type="entry name" value="NAD(P)-bd_dom_sf"/>
</dbReference>
<dbReference type="InterPro" id="IPR020904">
    <property type="entry name" value="Sc_DH/Rdtase_CS"/>
</dbReference>
<evidence type="ECO:0000313" key="4">
    <source>
        <dbReference type="Proteomes" id="UP000276506"/>
    </source>
</evidence>
<dbReference type="FunFam" id="3.40.50.720:FF:000084">
    <property type="entry name" value="Short-chain dehydrogenase reductase"/>
    <property type="match status" value="1"/>
</dbReference>
<dbReference type="PRINTS" id="PR00080">
    <property type="entry name" value="SDRFAMILY"/>
</dbReference>
<dbReference type="SUPFAM" id="SSF51735">
    <property type="entry name" value="NAD(P)-binding Rossmann-fold domains"/>
    <property type="match status" value="1"/>
</dbReference>
<dbReference type="PROSITE" id="PS00061">
    <property type="entry name" value="ADH_SHORT"/>
    <property type="match status" value="1"/>
</dbReference>
<evidence type="ECO:0000256" key="1">
    <source>
        <dbReference type="ARBA" id="ARBA00006484"/>
    </source>
</evidence>